<accession>A0A1Q8Q3C9</accession>
<name>A0A1Q8Q3C9_9BACI</name>
<sequence>MQSGLFTSVRLLLSIAAALLTRRLNHIIEAADNRFPVIDALDALKRFIANRIAENKKMSLLFRYS</sequence>
<protein>
    <submittedName>
        <fullName evidence="1">Uncharacterized protein</fullName>
    </submittedName>
</protein>
<dbReference type="EMBL" id="MSDU01000031">
    <property type="protein sequence ID" value="OLN21805.1"/>
    <property type="molecule type" value="Genomic_DNA"/>
</dbReference>
<dbReference type="Proteomes" id="UP000185568">
    <property type="component" value="Unassembled WGS sequence"/>
</dbReference>
<comment type="caution">
    <text evidence="1">The sequence shown here is derived from an EMBL/GenBank/DDBJ whole genome shotgun (WGS) entry which is preliminary data.</text>
</comment>
<evidence type="ECO:0000313" key="2">
    <source>
        <dbReference type="Proteomes" id="UP000185568"/>
    </source>
</evidence>
<gene>
    <name evidence="1" type="ORF">BTO30_13190</name>
</gene>
<proteinExistence type="predicted"/>
<organism evidence="1 2">
    <name type="scientific">Domibacillus antri</name>
    <dbReference type="NCBI Taxonomy" id="1714264"/>
    <lineage>
        <taxon>Bacteria</taxon>
        <taxon>Bacillati</taxon>
        <taxon>Bacillota</taxon>
        <taxon>Bacilli</taxon>
        <taxon>Bacillales</taxon>
        <taxon>Bacillaceae</taxon>
        <taxon>Domibacillus</taxon>
    </lineage>
</organism>
<evidence type="ECO:0000313" key="1">
    <source>
        <dbReference type="EMBL" id="OLN21805.1"/>
    </source>
</evidence>
<reference evidence="1 2" key="1">
    <citation type="submission" date="2016-12" db="EMBL/GenBank/DDBJ databases">
        <title>Domibacillus antri genome sequencing.</title>
        <authorList>
            <person name="Verma A."/>
            <person name="Krishnamurthi S."/>
        </authorList>
    </citation>
    <scope>NUCLEOTIDE SEQUENCE [LARGE SCALE GENOMIC DNA]</scope>
    <source>
        <strain evidence="1 2">XD80</strain>
    </source>
</reference>
<keyword evidence="2" id="KW-1185">Reference proteome</keyword>
<dbReference type="AlphaFoldDB" id="A0A1Q8Q3C9"/>